<dbReference type="PANTHER" id="PTHR11358:SF26">
    <property type="entry name" value="GUANIDINO ACID HYDROLASE, MITOCHONDRIAL"/>
    <property type="match status" value="1"/>
</dbReference>
<dbReference type="SUPFAM" id="SSF52768">
    <property type="entry name" value="Arginase/deacetylase"/>
    <property type="match status" value="1"/>
</dbReference>
<keyword evidence="2" id="KW-0378">Hydrolase</keyword>
<keyword evidence="1" id="KW-0479">Metal-binding</keyword>
<feature type="non-terminal residue" evidence="3">
    <location>
        <position position="192"/>
    </location>
</feature>
<dbReference type="PROSITE" id="PS51409">
    <property type="entry name" value="ARGINASE_2"/>
    <property type="match status" value="1"/>
</dbReference>
<organism evidence="3">
    <name type="scientific">marine metagenome</name>
    <dbReference type="NCBI Taxonomy" id="408172"/>
    <lineage>
        <taxon>unclassified sequences</taxon>
        <taxon>metagenomes</taxon>
        <taxon>ecological metagenomes</taxon>
    </lineage>
</organism>
<evidence type="ECO:0000256" key="1">
    <source>
        <dbReference type="ARBA" id="ARBA00022723"/>
    </source>
</evidence>
<name>A0A382NX57_9ZZZZ</name>
<dbReference type="InterPro" id="IPR006035">
    <property type="entry name" value="Ureohydrolase"/>
</dbReference>
<dbReference type="Gene3D" id="3.40.800.10">
    <property type="entry name" value="Ureohydrolase domain"/>
    <property type="match status" value="1"/>
</dbReference>
<gene>
    <name evidence="3" type="ORF">METZ01_LOCUS317799</name>
</gene>
<dbReference type="Pfam" id="PF00491">
    <property type="entry name" value="Arginase"/>
    <property type="match status" value="1"/>
</dbReference>
<dbReference type="EMBL" id="UINC01102941">
    <property type="protein sequence ID" value="SVC64945.1"/>
    <property type="molecule type" value="Genomic_DNA"/>
</dbReference>
<dbReference type="GO" id="GO:0008783">
    <property type="term" value="F:agmatinase activity"/>
    <property type="evidence" value="ECO:0007669"/>
    <property type="project" value="TreeGrafter"/>
</dbReference>
<dbReference type="GO" id="GO:0046872">
    <property type="term" value="F:metal ion binding"/>
    <property type="evidence" value="ECO:0007669"/>
    <property type="project" value="UniProtKB-KW"/>
</dbReference>
<evidence type="ECO:0000256" key="2">
    <source>
        <dbReference type="ARBA" id="ARBA00022801"/>
    </source>
</evidence>
<accession>A0A382NX57</accession>
<dbReference type="InterPro" id="IPR023696">
    <property type="entry name" value="Ureohydrolase_dom_sf"/>
</dbReference>
<dbReference type="GO" id="GO:0033389">
    <property type="term" value="P:putrescine biosynthetic process from arginine, via agmatine"/>
    <property type="evidence" value="ECO:0007669"/>
    <property type="project" value="TreeGrafter"/>
</dbReference>
<dbReference type="AlphaFoldDB" id="A0A382NX57"/>
<reference evidence="3" key="1">
    <citation type="submission" date="2018-05" db="EMBL/GenBank/DDBJ databases">
        <authorList>
            <person name="Lanie J.A."/>
            <person name="Ng W.-L."/>
            <person name="Kazmierczak K.M."/>
            <person name="Andrzejewski T.M."/>
            <person name="Davidsen T.M."/>
            <person name="Wayne K.J."/>
            <person name="Tettelin H."/>
            <person name="Glass J.I."/>
            <person name="Rusch D."/>
            <person name="Podicherti R."/>
            <person name="Tsui H.-C.T."/>
            <person name="Winkler M.E."/>
        </authorList>
    </citation>
    <scope>NUCLEOTIDE SEQUENCE</scope>
</reference>
<evidence type="ECO:0008006" key="4">
    <source>
        <dbReference type="Google" id="ProtNLM"/>
    </source>
</evidence>
<sequence>MTNREDYQPVDPSVVPRFAGFATFMRTVTREIIEEVDVGLVGVPFDLGLNHRTGARHGPAGVREMSRLIRRVHPTSGIRPFEICNVADLGDAPVNPMSKDKSIDMIRDFFNEMKGANIVPIACGGDHTIPLPILRALAVDQPVGILHFDAHADTLDEICGDKVNHATFMRRGYEEGLIDPKRAIQVGMRGSR</sequence>
<protein>
    <recommendedName>
        <fullName evidence="4">Agmatinase</fullName>
    </recommendedName>
</protein>
<proteinExistence type="predicted"/>
<dbReference type="PANTHER" id="PTHR11358">
    <property type="entry name" value="ARGINASE/AGMATINASE"/>
    <property type="match status" value="1"/>
</dbReference>
<evidence type="ECO:0000313" key="3">
    <source>
        <dbReference type="EMBL" id="SVC64945.1"/>
    </source>
</evidence>